<dbReference type="OrthoDB" id="9811076at2"/>
<dbReference type="Gene3D" id="2.30.30.90">
    <property type="match status" value="1"/>
</dbReference>
<dbReference type="InterPro" id="IPR008988">
    <property type="entry name" value="Transcriptional_repressor_C"/>
</dbReference>
<dbReference type="Proteomes" id="UP000008641">
    <property type="component" value="Chromosome"/>
</dbReference>
<evidence type="ECO:0000259" key="2">
    <source>
        <dbReference type="SMART" id="SM00899"/>
    </source>
</evidence>
<dbReference type="RefSeq" id="WP_013597158.1">
    <property type="nucleotide sequence ID" value="NC_015144.1"/>
</dbReference>
<dbReference type="eggNOG" id="COG1918">
    <property type="taxonomic scope" value="Bacteria"/>
</dbReference>
<evidence type="ECO:0000313" key="4">
    <source>
        <dbReference type="Proteomes" id="UP000008641"/>
    </source>
</evidence>
<dbReference type="Pfam" id="PF04023">
    <property type="entry name" value="FeoA"/>
    <property type="match status" value="1"/>
</dbReference>
<proteinExistence type="predicted"/>
<feature type="domain" description="Ferrous iron transporter FeoA-like" evidence="2">
    <location>
        <begin position="1"/>
        <end position="75"/>
    </location>
</feature>
<keyword evidence="4" id="KW-1185">Reference proteome</keyword>
<dbReference type="InterPro" id="IPR038157">
    <property type="entry name" value="FeoA_core_dom"/>
</dbReference>
<organism evidence="3 4">
    <name type="scientific">Weeksella virosa (strain ATCC 43766 / DSM 16922 / JCM 21250 / CCUG 30538 / CDC 9751 / IAM 14551 / NBRC 16016 / NCTC 11634 / CL345/78)</name>
    <dbReference type="NCBI Taxonomy" id="865938"/>
    <lineage>
        <taxon>Bacteria</taxon>
        <taxon>Pseudomonadati</taxon>
        <taxon>Bacteroidota</taxon>
        <taxon>Flavobacteriia</taxon>
        <taxon>Flavobacteriales</taxon>
        <taxon>Weeksellaceae</taxon>
        <taxon>Weeksella</taxon>
    </lineage>
</organism>
<keyword evidence="1" id="KW-0408">Iron</keyword>
<reference evidence="3 4" key="1">
    <citation type="journal article" date="2011" name="Stand. Genomic Sci.">
        <title>Complete genome sequence of Weeksella virosa type strain (9751).</title>
        <authorList>
            <person name="Lang E."/>
            <person name="Teshima H."/>
            <person name="Lucas S."/>
            <person name="Lapidus A."/>
            <person name="Hammon N."/>
            <person name="Deshpande S."/>
            <person name="Nolan M."/>
            <person name="Cheng J.F."/>
            <person name="Pitluck S."/>
            <person name="Liolios K."/>
            <person name="Pagani I."/>
            <person name="Mikhailova N."/>
            <person name="Ivanova N."/>
            <person name="Mavromatis K."/>
            <person name="Pati A."/>
            <person name="Tapia R."/>
            <person name="Han C."/>
            <person name="Goodwin L."/>
            <person name="Chen A."/>
            <person name="Palaniappan K."/>
            <person name="Land M."/>
            <person name="Hauser L."/>
            <person name="Chang Y.J."/>
            <person name="Jeffries C.D."/>
            <person name="Brambilla E.M."/>
            <person name="Kopitz M."/>
            <person name="Rohde M."/>
            <person name="Goker M."/>
            <person name="Tindall B.J."/>
            <person name="Detter J.C."/>
            <person name="Woyke T."/>
            <person name="Bristow J."/>
            <person name="Eisen J.A."/>
            <person name="Markowitz V."/>
            <person name="Hugenholtz P."/>
            <person name="Klenk H.P."/>
            <person name="Kyrpides N.C."/>
        </authorList>
    </citation>
    <scope>NUCLEOTIDE SEQUENCE [LARGE SCALE GENOMIC DNA]</scope>
    <source>
        <strain evidence="4">ATCC 43766 / DSM 16922 / JCM 21250 / NBRC 16016 / NCTC 11634 / CL345/78</strain>
    </source>
</reference>
<evidence type="ECO:0000313" key="3">
    <source>
        <dbReference type="EMBL" id="ADX66762.1"/>
    </source>
</evidence>
<dbReference type="EMBL" id="CP002455">
    <property type="protein sequence ID" value="ADX66762.1"/>
    <property type="molecule type" value="Genomic_DNA"/>
</dbReference>
<name>F0P2F0_WEEVC</name>
<evidence type="ECO:0000256" key="1">
    <source>
        <dbReference type="ARBA" id="ARBA00023004"/>
    </source>
</evidence>
<dbReference type="InterPro" id="IPR007167">
    <property type="entry name" value="Fe-transptr_FeoA-like"/>
</dbReference>
<dbReference type="SUPFAM" id="SSF50037">
    <property type="entry name" value="C-terminal domain of transcriptional repressors"/>
    <property type="match status" value="1"/>
</dbReference>
<gene>
    <name evidence="3" type="ordered locus">Weevi_0034</name>
</gene>
<dbReference type="GO" id="GO:0046914">
    <property type="term" value="F:transition metal ion binding"/>
    <property type="evidence" value="ECO:0007669"/>
    <property type="project" value="InterPro"/>
</dbReference>
<dbReference type="HOGENOM" id="CLU_150646_12_1_10"/>
<dbReference type="InterPro" id="IPR052713">
    <property type="entry name" value="FeoA"/>
</dbReference>
<accession>F0P2F0</accession>
<protein>
    <submittedName>
        <fullName evidence="3">FeoA family protein</fullName>
    </submittedName>
</protein>
<dbReference type="PANTHER" id="PTHR42954">
    <property type="entry name" value="FE(2+) TRANSPORT PROTEIN A"/>
    <property type="match status" value="1"/>
</dbReference>
<dbReference type="STRING" id="865938.Weevi_0034"/>
<dbReference type="PANTHER" id="PTHR42954:SF2">
    <property type="entry name" value="FE(2+) TRANSPORT PROTEIN A"/>
    <property type="match status" value="1"/>
</dbReference>
<dbReference type="KEGG" id="wvi:Weevi_0034"/>
<dbReference type="SMART" id="SM00899">
    <property type="entry name" value="FeoA"/>
    <property type="match status" value="1"/>
</dbReference>
<sequence length="77" mass="8685">MHLGLLEKGQVGIIQNLSTECRQEVRQRLLDLGFVRGAEISIRYISPLGDPIAYSIHDTLISLRKEDAVKVLIDLKK</sequence>
<reference evidence="4" key="2">
    <citation type="journal article" date="2011" name="Stand. Genomic Sci.">
        <title>Complete genome sequence of Weeksella virosa type strain (9751T).</title>
        <authorList>
            <person name="Lang E."/>
            <person name="Teshima H."/>
            <person name="Lucas S."/>
            <person name="Lapidus A."/>
            <person name="Hammon N."/>
            <person name="Deshpande S."/>
            <person name="Nolan M."/>
            <person name="Cheng J."/>
            <person name="Pitluck S."/>
            <person name="Liolios K."/>
            <person name="Pagani I."/>
            <person name="Mikhailova N."/>
            <person name="Ivanova N."/>
            <person name="Mavromatis K."/>
            <person name="Pati A."/>
            <person name="Tapia R."/>
            <person name="Han C."/>
            <person name="Goodwin L."/>
            <person name="Chen A."/>
            <person name="Palaniappan K."/>
            <person name="Land M."/>
            <person name="Hauser L."/>
            <person name="Chang Y."/>
            <person name="Jeffries C."/>
            <person name="Brambilla E."/>
            <person name="Kopitz M."/>
            <person name="Rohde M."/>
            <person name="Goker M."/>
            <person name="Tindall B."/>
            <person name="Detter J."/>
            <person name="Woyke T."/>
            <person name="Bristow J."/>
            <person name="Eisen J."/>
            <person name="Markowitz V."/>
            <person name="Hugenholtz P."/>
            <person name="Klenk H."/>
            <person name="Kyrpides N."/>
        </authorList>
    </citation>
    <scope>NUCLEOTIDE SEQUENCE [LARGE SCALE GENOMIC DNA]</scope>
    <source>
        <strain evidence="4">ATCC 43766 / DSM 16922 / JCM 21250 / NBRC 16016 / NCTC 11634 / CL345/78</strain>
    </source>
</reference>
<dbReference type="AlphaFoldDB" id="F0P2F0"/>